<name>A0ABU9U8F8_9SPIR</name>
<sequence length="250" mass="29034">MNKRIVIGIYFDLENVNKNLDITALMDSVSLEIEEEKQALFAIKLACGNASSIRNFRDQLRDNNFEIREAPHVSRRNIKNRADLILSLEAFETLVVNKPEIDLYVFITSDTDFTVVMDKLRKYGKQVWLVTSGNTLNNKLFSSSSDKILNLENFLVGMEKERKASQHIPQVEIRGFSREHQLGILQVLESYEKDTWHPYSSFGTKIKNLLKDFSYKGKEYNSQTKLFKYLAEKNIIDIKKEGSTDYFKLK</sequence>
<evidence type="ECO:0000259" key="1">
    <source>
        <dbReference type="Pfam" id="PF01936"/>
    </source>
</evidence>
<dbReference type="EMBL" id="JBCHKQ010000001">
    <property type="protein sequence ID" value="MEM5946959.1"/>
    <property type="molecule type" value="Genomic_DNA"/>
</dbReference>
<protein>
    <submittedName>
        <fullName evidence="2">NYN domain-containing protein</fullName>
    </submittedName>
</protein>
<organism evidence="2 3">
    <name type="scientific">Rarispira pelagica</name>
    <dbReference type="NCBI Taxonomy" id="3141764"/>
    <lineage>
        <taxon>Bacteria</taxon>
        <taxon>Pseudomonadati</taxon>
        <taxon>Spirochaetota</taxon>
        <taxon>Spirochaetia</taxon>
        <taxon>Winmispirales</taxon>
        <taxon>Winmispiraceae</taxon>
        <taxon>Rarispira</taxon>
    </lineage>
</organism>
<evidence type="ECO:0000313" key="3">
    <source>
        <dbReference type="Proteomes" id="UP001466331"/>
    </source>
</evidence>
<feature type="domain" description="NYN" evidence="1">
    <location>
        <begin position="7"/>
        <end position="149"/>
    </location>
</feature>
<dbReference type="Gene3D" id="3.40.50.1010">
    <property type="entry name" value="5'-nuclease"/>
    <property type="match status" value="1"/>
</dbReference>
<gene>
    <name evidence="2" type="ORF">WKV44_00205</name>
</gene>
<dbReference type="RefSeq" id="WP_420068413.1">
    <property type="nucleotide sequence ID" value="NZ_JBCHKQ010000001.1"/>
</dbReference>
<dbReference type="Pfam" id="PF01936">
    <property type="entry name" value="NYN"/>
    <property type="match status" value="1"/>
</dbReference>
<dbReference type="InterPro" id="IPR021139">
    <property type="entry name" value="NYN"/>
</dbReference>
<reference evidence="2 3" key="1">
    <citation type="submission" date="2024-03" db="EMBL/GenBank/DDBJ databases">
        <title>Ignisphaera cupida sp. nov., a hyperthermophilic hydrolytic archaeon from a hot spring of Kamchatka, and proposal of Ignisphaeraceae fam. nov.</title>
        <authorList>
            <person name="Podosokorskaya O.A."/>
            <person name="Elcheninov A.G."/>
            <person name="Maltseva A.I."/>
            <person name="Zayulina K.S."/>
            <person name="Novikov A."/>
            <person name="Merkel A.Y."/>
        </authorList>
    </citation>
    <scope>NUCLEOTIDE SEQUENCE [LARGE SCALE GENOMIC DNA]</scope>
    <source>
        <strain evidence="2 3">38H-sp</strain>
    </source>
</reference>
<proteinExistence type="predicted"/>
<accession>A0ABU9U8F8</accession>
<dbReference type="PANTHER" id="PTHR35811:SF1">
    <property type="entry name" value="HTH OST-TYPE DOMAIN-CONTAINING PROTEIN"/>
    <property type="match status" value="1"/>
</dbReference>
<dbReference type="Proteomes" id="UP001466331">
    <property type="component" value="Unassembled WGS sequence"/>
</dbReference>
<keyword evidence="3" id="KW-1185">Reference proteome</keyword>
<comment type="caution">
    <text evidence="2">The sequence shown here is derived from an EMBL/GenBank/DDBJ whole genome shotgun (WGS) entry which is preliminary data.</text>
</comment>
<dbReference type="PANTHER" id="PTHR35811">
    <property type="entry name" value="SLR1870 PROTEIN"/>
    <property type="match status" value="1"/>
</dbReference>
<evidence type="ECO:0000313" key="2">
    <source>
        <dbReference type="EMBL" id="MEM5946959.1"/>
    </source>
</evidence>